<proteinExistence type="predicted"/>
<evidence type="ECO:0000313" key="2">
    <source>
        <dbReference type="Proteomes" id="UP000042958"/>
    </source>
</evidence>
<dbReference type="AlphaFoldDB" id="A0A0F7TW54"/>
<evidence type="ECO:0000313" key="1">
    <source>
        <dbReference type="EMBL" id="CEJ60889.1"/>
    </source>
</evidence>
<dbReference type="EMBL" id="CDHK01000009">
    <property type="protein sequence ID" value="CEJ60889.1"/>
    <property type="molecule type" value="Genomic_DNA"/>
</dbReference>
<organism evidence="1 2">
    <name type="scientific">Penicillium brasilianum</name>
    <dbReference type="NCBI Taxonomy" id="104259"/>
    <lineage>
        <taxon>Eukaryota</taxon>
        <taxon>Fungi</taxon>
        <taxon>Dikarya</taxon>
        <taxon>Ascomycota</taxon>
        <taxon>Pezizomycotina</taxon>
        <taxon>Eurotiomycetes</taxon>
        <taxon>Eurotiomycetidae</taxon>
        <taxon>Eurotiales</taxon>
        <taxon>Aspergillaceae</taxon>
        <taxon>Penicillium</taxon>
    </lineage>
</organism>
<sequence length="247" mass="28187">MANHWWIPKRIDYPASPAEAPAGQILNYGQRQRAGAELRRWIAKPSKPNCPILPNVTSIHSIQNDFTIEIIQATPTDPDYANILHQLDLAPMTQTHTESLYRNFDLMSTALSWRGFVGPQVLIVEDMHRRTGEMYHMSEVCLAFYGTDYLIDTLRHVIVSNVVNQDTIDFMSGELHGNHLEFSDEWWRTWEYGTPEYDALLGTRIGKMVAYMVLGGFERGTRDISRIHTVGSWDGISAHLHFEIGDA</sequence>
<gene>
    <name evidence="1" type="ORF">PMG11_09443</name>
</gene>
<reference evidence="2" key="1">
    <citation type="journal article" date="2015" name="Genome Announc.">
        <title>Draft genome sequence of the fungus Penicillium brasilianum MG11.</title>
        <authorList>
            <person name="Horn F."/>
            <person name="Linde J."/>
            <person name="Mattern D.J."/>
            <person name="Walther G."/>
            <person name="Guthke R."/>
            <person name="Brakhage A.A."/>
            <person name="Valiante V."/>
        </authorList>
    </citation>
    <scope>NUCLEOTIDE SEQUENCE [LARGE SCALE GENOMIC DNA]</scope>
    <source>
        <strain evidence="2">MG11</strain>
    </source>
</reference>
<keyword evidence="2" id="KW-1185">Reference proteome</keyword>
<accession>A0A0F7TW54</accession>
<protein>
    <submittedName>
        <fullName evidence="1">Uncharacterized protein</fullName>
    </submittedName>
</protein>
<dbReference type="OrthoDB" id="4366145at2759"/>
<dbReference type="Proteomes" id="UP000042958">
    <property type="component" value="Unassembled WGS sequence"/>
</dbReference>
<name>A0A0F7TW54_PENBI</name>